<name>A0A2T6ZW93_TUBBO</name>
<dbReference type="Proteomes" id="UP000244722">
    <property type="component" value="Unassembled WGS sequence"/>
</dbReference>
<evidence type="ECO:0000256" key="1">
    <source>
        <dbReference type="PROSITE-ProRule" id="PRU00325"/>
    </source>
</evidence>
<dbReference type="PROSITE" id="PS50966">
    <property type="entry name" value="ZF_SWIM"/>
    <property type="match status" value="1"/>
</dbReference>
<proteinExistence type="predicted"/>
<dbReference type="OrthoDB" id="2122982at2759"/>
<keyword evidence="1" id="KW-0862">Zinc</keyword>
<dbReference type="AlphaFoldDB" id="A0A2T6ZW93"/>
<dbReference type="EMBL" id="NESQ01000083">
    <property type="protein sequence ID" value="PUU79758.1"/>
    <property type="molecule type" value="Genomic_DNA"/>
</dbReference>
<keyword evidence="4" id="KW-1185">Reference proteome</keyword>
<protein>
    <recommendedName>
        <fullName evidence="2">SWIM-type domain-containing protein</fullName>
    </recommendedName>
</protein>
<dbReference type="InterPro" id="IPR007527">
    <property type="entry name" value="Znf_SWIM"/>
</dbReference>
<keyword evidence="1" id="KW-0863">Zinc-finger</keyword>
<accession>A0A2T6ZW93</accession>
<comment type="caution">
    <text evidence="3">The sequence shown here is derived from an EMBL/GenBank/DDBJ whole genome shotgun (WGS) entry which is preliminary data.</text>
</comment>
<keyword evidence="1" id="KW-0479">Metal-binding</keyword>
<gene>
    <name evidence="3" type="ORF">B9Z19DRAFT_978124</name>
</gene>
<evidence type="ECO:0000313" key="3">
    <source>
        <dbReference type="EMBL" id="PUU79758.1"/>
    </source>
</evidence>
<feature type="domain" description="SWIM-type" evidence="2">
    <location>
        <begin position="54"/>
        <end position="88"/>
    </location>
</feature>
<evidence type="ECO:0000313" key="4">
    <source>
        <dbReference type="Proteomes" id="UP000244722"/>
    </source>
</evidence>
<reference evidence="3 4" key="1">
    <citation type="submission" date="2017-04" db="EMBL/GenBank/DDBJ databases">
        <title>Draft genome sequence of Tuber borchii Vittad., a whitish edible truffle.</title>
        <authorList>
            <consortium name="DOE Joint Genome Institute"/>
            <person name="Murat C."/>
            <person name="Kuo A."/>
            <person name="Barry K.W."/>
            <person name="Clum A."/>
            <person name="Dockter R.B."/>
            <person name="Fauchery L."/>
            <person name="Iotti M."/>
            <person name="Kohler A."/>
            <person name="Labutti K."/>
            <person name="Lindquist E.A."/>
            <person name="Lipzen A."/>
            <person name="Ohm R.A."/>
            <person name="Wang M."/>
            <person name="Grigoriev I.V."/>
            <person name="Zambonelli A."/>
            <person name="Martin F.M."/>
        </authorList>
    </citation>
    <scope>NUCLEOTIDE SEQUENCE [LARGE SCALE GENOMIC DNA]</scope>
    <source>
        <strain evidence="3 4">Tbo3840</strain>
    </source>
</reference>
<dbReference type="GO" id="GO:0008270">
    <property type="term" value="F:zinc ion binding"/>
    <property type="evidence" value="ECO:0007669"/>
    <property type="project" value="UniProtKB-KW"/>
</dbReference>
<organism evidence="3 4">
    <name type="scientific">Tuber borchii</name>
    <name type="common">White truffle</name>
    <dbReference type="NCBI Taxonomy" id="42251"/>
    <lineage>
        <taxon>Eukaryota</taxon>
        <taxon>Fungi</taxon>
        <taxon>Dikarya</taxon>
        <taxon>Ascomycota</taxon>
        <taxon>Pezizomycotina</taxon>
        <taxon>Pezizomycetes</taxon>
        <taxon>Pezizales</taxon>
        <taxon>Tuberaceae</taxon>
        <taxon>Tuber</taxon>
    </lineage>
</organism>
<evidence type="ECO:0000259" key="2">
    <source>
        <dbReference type="PROSITE" id="PS50966"/>
    </source>
</evidence>
<sequence length="378" mass="41584">MSRYRYRKRNWNPVPDDIRYERALTQNIKMQSYSTSPTPPEISCEVRGETGARYTVYLSTQNVPDCSCPDCANGNICKHIYNVVDELLGGRGVNDAVIDEWDMPLIAVAKSALERKFGSSNKAQKTTTPVPASVPAPVLAPVPAPVPAPVLAPVPASAPAAPVSSMTTPARAPIPAAQYPGFAPAAPLNPTQQTSSYPNIEAEVDDLLPHTNIHILLRTLAITNPSVLAALRAEAMPRVHALDFTNLKNQVLHIVHTIDNIPEPARPVVVRGIEDRLWGFLSEIKMKTTKHTPFKARSTGFEVCLMVLRGLGEVGGVFLRQNGLVKSAVEVMIHLDMRGDMVRKFDREVMWWVGMYGNIEGELFGRLIRERGEIVVLE</sequence>